<dbReference type="Gene3D" id="3.50.50.60">
    <property type="entry name" value="FAD/NAD(P)-binding domain"/>
    <property type="match status" value="1"/>
</dbReference>
<dbReference type="InterPro" id="IPR006076">
    <property type="entry name" value="FAD-dep_OxRdtase"/>
</dbReference>
<dbReference type="GO" id="GO:0008115">
    <property type="term" value="F:sarcosine oxidase activity"/>
    <property type="evidence" value="ECO:0007669"/>
    <property type="project" value="TreeGrafter"/>
</dbReference>
<protein>
    <submittedName>
        <fullName evidence="6">FAD-dependent oxidoreductase</fullName>
    </submittedName>
</protein>
<dbReference type="SUPFAM" id="SSF51905">
    <property type="entry name" value="FAD/NAD(P)-binding domain"/>
    <property type="match status" value="1"/>
</dbReference>
<dbReference type="Proteomes" id="UP000316801">
    <property type="component" value="Unassembled WGS sequence"/>
</dbReference>
<evidence type="ECO:0000256" key="3">
    <source>
        <dbReference type="ARBA" id="ARBA00022827"/>
    </source>
</evidence>
<dbReference type="PANTHER" id="PTHR10961">
    <property type="entry name" value="PEROXISOMAL SARCOSINE OXIDASE"/>
    <property type="match status" value="1"/>
</dbReference>
<dbReference type="PANTHER" id="PTHR10961:SF10">
    <property type="entry name" value="FAD DEPENDENT OXIDOREDUCTASE DOMAIN-CONTAINING PROTEIN"/>
    <property type="match status" value="1"/>
</dbReference>
<accession>A0A549T6L8</accession>
<evidence type="ECO:0000259" key="5">
    <source>
        <dbReference type="Pfam" id="PF01266"/>
    </source>
</evidence>
<comment type="cofactor">
    <cofactor evidence="1">
        <name>FAD</name>
        <dbReference type="ChEBI" id="CHEBI:57692"/>
    </cofactor>
</comment>
<evidence type="ECO:0000256" key="4">
    <source>
        <dbReference type="ARBA" id="ARBA00023002"/>
    </source>
</evidence>
<dbReference type="SUPFAM" id="SSF54373">
    <property type="entry name" value="FAD-linked reductases, C-terminal domain"/>
    <property type="match status" value="1"/>
</dbReference>
<dbReference type="AlphaFoldDB" id="A0A549T6L8"/>
<sequence>MTADFQFIVIGRGMMGAAAARHLSAVTDGVALIGPDEPADARTHQGVFASHYDEARITRTIDPDPVWALLANRSIARYGEIEALSGVTFYHEVGCLMVAPDRRTGHAYLRGILDAAEGLGVTTDLFGEAALKDRFGYFGFEPHCEGVFEARRAGYVNPRALVKAQSVVAAGQGARLVAETVVSVRDEDGLAVVRTAEGGRYTAEKALVAAGGFSIAEGLLPQPPAMSVYGRTVTFFEIPEAELARFAGMPSLIYEPRDPSRHIYILPPVRYPDGKVYLKIGGDPDDLILRSDAELRAWFRSGGRESVRDHHAAFMETLVPEIDRTRVSMGACVVSKTPSGYPIIAYTSSPRIALLTGGCGTAAKSSDEIGRLGAELLQTGSISSFDFDFSPVDAR</sequence>
<dbReference type="RefSeq" id="WP_143126116.1">
    <property type="nucleotide sequence ID" value="NZ_VJMG01000043.1"/>
</dbReference>
<evidence type="ECO:0000313" key="7">
    <source>
        <dbReference type="Proteomes" id="UP000316801"/>
    </source>
</evidence>
<feature type="domain" description="FAD dependent oxidoreductase" evidence="5">
    <location>
        <begin position="7"/>
        <end position="376"/>
    </location>
</feature>
<evidence type="ECO:0000256" key="2">
    <source>
        <dbReference type="ARBA" id="ARBA00022630"/>
    </source>
</evidence>
<organism evidence="6 7">
    <name type="scientific">Rhizobium straminoryzae</name>
    <dbReference type="NCBI Taxonomy" id="1387186"/>
    <lineage>
        <taxon>Bacteria</taxon>
        <taxon>Pseudomonadati</taxon>
        <taxon>Pseudomonadota</taxon>
        <taxon>Alphaproteobacteria</taxon>
        <taxon>Hyphomicrobiales</taxon>
        <taxon>Rhizobiaceae</taxon>
        <taxon>Rhizobium/Agrobacterium group</taxon>
        <taxon>Rhizobium</taxon>
    </lineage>
</organism>
<keyword evidence="4" id="KW-0560">Oxidoreductase</keyword>
<dbReference type="GO" id="GO:0050660">
    <property type="term" value="F:flavin adenine dinucleotide binding"/>
    <property type="evidence" value="ECO:0007669"/>
    <property type="project" value="InterPro"/>
</dbReference>
<evidence type="ECO:0000313" key="6">
    <source>
        <dbReference type="EMBL" id="TRL37511.1"/>
    </source>
</evidence>
<proteinExistence type="predicted"/>
<name>A0A549T6L8_9HYPH</name>
<comment type="caution">
    <text evidence="6">The sequence shown here is derived from an EMBL/GenBank/DDBJ whole genome shotgun (WGS) entry which is preliminary data.</text>
</comment>
<gene>
    <name evidence="6" type="ORF">FNA46_15510</name>
</gene>
<dbReference type="InterPro" id="IPR036188">
    <property type="entry name" value="FAD/NAD-bd_sf"/>
</dbReference>
<reference evidence="6 7" key="1">
    <citation type="submission" date="2019-07" db="EMBL/GenBank/DDBJ databases">
        <title>Ln-dependent methylotrophs.</title>
        <authorList>
            <person name="Tani A."/>
        </authorList>
    </citation>
    <scope>NUCLEOTIDE SEQUENCE [LARGE SCALE GENOMIC DNA]</scope>
    <source>
        <strain evidence="6 7">SM12</strain>
    </source>
</reference>
<keyword evidence="3" id="KW-0274">FAD</keyword>
<dbReference type="Gene3D" id="3.30.9.10">
    <property type="entry name" value="D-Amino Acid Oxidase, subunit A, domain 2"/>
    <property type="match status" value="1"/>
</dbReference>
<keyword evidence="2" id="KW-0285">Flavoprotein</keyword>
<keyword evidence="7" id="KW-1185">Reference proteome</keyword>
<dbReference type="InterPro" id="IPR045170">
    <property type="entry name" value="MTOX"/>
</dbReference>
<evidence type="ECO:0000256" key="1">
    <source>
        <dbReference type="ARBA" id="ARBA00001974"/>
    </source>
</evidence>
<dbReference type="EMBL" id="VJMG01000043">
    <property type="protein sequence ID" value="TRL37511.1"/>
    <property type="molecule type" value="Genomic_DNA"/>
</dbReference>
<dbReference type="Pfam" id="PF01266">
    <property type="entry name" value="DAO"/>
    <property type="match status" value="1"/>
</dbReference>